<feature type="compositionally biased region" description="Polar residues" evidence="5">
    <location>
        <begin position="118"/>
        <end position="127"/>
    </location>
</feature>
<evidence type="ECO:0000313" key="8">
    <source>
        <dbReference type="Proteomes" id="UP000694620"/>
    </source>
</evidence>
<feature type="compositionally biased region" description="Basic and acidic residues" evidence="5">
    <location>
        <begin position="304"/>
        <end position="327"/>
    </location>
</feature>
<dbReference type="CTD" id="144108"/>
<dbReference type="GO" id="GO:0006334">
    <property type="term" value="P:nucleosome assembly"/>
    <property type="evidence" value="ECO:0007669"/>
    <property type="project" value="TreeGrafter"/>
</dbReference>
<feature type="coiled-coil region" evidence="4">
    <location>
        <begin position="43"/>
        <end position="77"/>
    </location>
</feature>
<dbReference type="Proteomes" id="UP000694620">
    <property type="component" value="Chromosome 2"/>
</dbReference>
<organism evidence="7 8">
    <name type="scientific">Erpetoichthys calabaricus</name>
    <name type="common">Rope fish</name>
    <name type="synonym">Calamoichthys calabaricus</name>
    <dbReference type="NCBI Taxonomy" id="27687"/>
    <lineage>
        <taxon>Eukaryota</taxon>
        <taxon>Metazoa</taxon>
        <taxon>Chordata</taxon>
        <taxon>Craniata</taxon>
        <taxon>Vertebrata</taxon>
        <taxon>Euteleostomi</taxon>
        <taxon>Actinopterygii</taxon>
        <taxon>Polypteriformes</taxon>
        <taxon>Polypteridae</taxon>
        <taxon>Erpetoichthys</taxon>
    </lineage>
</organism>
<feature type="compositionally biased region" description="Basic and acidic residues" evidence="5">
    <location>
        <begin position="79"/>
        <end position="93"/>
    </location>
</feature>
<keyword evidence="8" id="KW-1185">Reference proteome</keyword>
<feature type="region of interest" description="Disordered" evidence="5">
    <location>
        <begin position="609"/>
        <end position="670"/>
    </location>
</feature>
<dbReference type="Ensembl" id="ENSECRT00000004750.1">
    <property type="protein sequence ID" value="ENSECRP00000004671.1"/>
    <property type="gene ID" value="ENSECRG00000003178.1"/>
</dbReference>
<feature type="compositionally biased region" description="Polar residues" evidence="5">
    <location>
        <begin position="362"/>
        <end position="386"/>
    </location>
</feature>
<dbReference type="InterPro" id="IPR013256">
    <property type="entry name" value="Chromatin_SPT2"/>
</dbReference>
<feature type="region of interest" description="Disordered" evidence="5">
    <location>
        <begin position="13"/>
        <end position="38"/>
    </location>
</feature>
<dbReference type="GeneID" id="114647341"/>
<feature type="compositionally biased region" description="Acidic residues" evidence="5">
    <location>
        <begin position="652"/>
        <end position="670"/>
    </location>
</feature>
<name>A0A8C4RM54_ERPCA</name>
<dbReference type="PANTHER" id="PTHR22691:SF8">
    <property type="entry name" value="PROTEIN SPT2 HOMOLOG"/>
    <property type="match status" value="1"/>
</dbReference>
<keyword evidence="3 4" id="KW-0175">Coiled coil</keyword>
<dbReference type="OrthoDB" id="6259853at2759"/>
<evidence type="ECO:0000259" key="6">
    <source>
        <dbReference type="Pfam" id="PF22878"/>
    </source>
</evidence>
<feature type="compositionally biased region" description="Polar residues" evidence="5">
    <location>
        <begin position="501"/>
        <end position="511"/>
    </location>
</feature>
<evidence type="ECO:0000256" key="4">
    <source>
        <dbReference type="SAM" id="Coils"/>
    </source>
</evidence>
<dbReference type="PANTHER" id="PTHR22691">
    <property type="entry name" value="YEAST SPT2-RELATED"/>
    <property type="match status" value="1"/>
</dbReference>
<feature type="region of interest" description="Disordered" evidence="5">
    <location>
        <begin position="79"/>
        <end position="288"/>
    </location>
</feature>
<feature type="compositionally biased region" description="Low complexity" evidence="5">
    <location>
        <begin position="479"/>
        <end position="494"/>
    </location>
</feature>
<feature type="domain" description="SPT2 homolog N-terminal" evidence="6">
    <location>
        <begin position="1"/>
        <end position="90"/>
    </location>
</feature>
<gene>
    <name evidence="7" type="primary">SPTY2D1</name>
    <name evidence="7" type="synonym">spty2d1</name>
</gene>
<evidence type="ECO:0000256" key="1">
    <source>
        <dbReference type="ARBA" id="ARBA00006461"/>
    </source>
</evidence>
<feature type="compositionally biased region" description="Polar residues" evidence="5">
    <location>
        <begin position="565"/>
        <end position="591"/>
    </location>
</feature>
<feature type="compositionally biased region" description="Acidic residues" evidence="5">
    <location>
        <begin position="128"/>
        <end position="138"/>
    </location>
</feature>
<feature type="compositionally biased region" description="Basic and acidic residues" evidence="5">
    <location>
        <begin position="191"/>
        <end position="204"/>
    </location>
</feature>
<accession>A0A8C4RM54</accession>
<dbReference type="GO" id="GO:0003677">
    <property type="term" value="F:DNA binding"/>
    <property type="evidence" value="ECO:0007669"/>
    <property type="project" value="TreeGrafter"/>
</dbReference>
<evidence type="ECO:0000256" key="5">
    <source>
        <dbReference type="SAM" id="MobiDB-lite"/>
    </source>
</evidence>
<feature type="compositionally biased region" description="Basic and acidic residues" evidence="5">
    <location>
        <begin position="520"/>
        <end position="534"/>
    </location>
</feature>
<reference evidence="7" key="3">
    <citation type="submission" date="2025-09" db="UniProtKB">
        <authorList>
            <consortium name="Ensembl"/>
        </authorList>
    </citation>
    <scope>IDENTIFICATION</scope>
</reference>
<comment type="similarity">
    <text evidence="1">Belongs to the SPT2 family.</text>
</comment>
<feature type="compositionally biased region" description="Low complexity" evidence="5">
    <location>
        <begin position="541"/>
        <end position="551"/>
    </location>
</feature>
<proteinExistence type="inferred from homology"/>
<feature type="compositionally biased region" description="Polar residues" evidence="5">
    <location>
        <begin position="457"/>
        <end position="466"/>
    </location>
</feature>
<dbReference type="AlphaFoldDB" id="A0A8C4RM54"/>
<dbReference type="RefSeq" id="XP_028651878.1">
    <property type="nucleotide sequence ID" value="XM_028796045.2"/>
</dbReference>
<sequence>MDFENILTIASQNQGTSAVPKRYSLSVGPPKKDPKVKGVASSAVQAFLKKKEMESRKKELENKIKKDQLLAKRVELKSDRKARAMASRTKDNFKGYNGIPIVEQPKKRRSRKGAPGEQETSQQSEDNGTCDDDDDEYYEYSQNETEYEEEDEEKMEEQQDRRPQYEAPSRPQYEAPSRPQYEVPSRPQYEAPRRPQYEAPRRPQYEAPSRPQYEAPSRPQYEAPSRPQYEAPSRPQYEAPSRPQYEAPSRPQYEAPSRPQYEAPSRQPEKPKKPPVKPAAPSPMNFADLLKLAQKKQFEPVEIKVAKKTEEKLRTAEELKELEFLERKNKKSLHPVKPKEVRYEKESKTQAPPISVKKELLQNDSRNVRTQPKPQTSTERFSSPDIQSRKSKVPTSSERMHSSSAAKPFPNDRPKVGHSVSSKNSSVPNIDKNSIKRNVGSQGSAKAPIKRPPPSEVRNSNTSSDLSQRKNHPLSAGKSSSGNPRPVSSSSSAPVKPTHPAPSQLSGSTKPKMSAPRPEYVQERPGRNGPDRPPNRPLPHPGNNSLSRSSGSGPGRPGNPPQVRLGSSTQVRPGNSGQVRPVSASTGNSLGFEQRRPKCTVVSETISSKNFVPKPGTGIRPQVPPAAYRPQVRPPVPQLPPITSSYKRRWEDEEEELDSEMDDFIDDGDVNQDEVSKHIREIFGYDRTKYKDDSDYALRYMETSWKEQQKEEARSLRLGIKEDMEDMLLEEEMNKKKAMNLKKRKL</sequence>
<dbReference type="GO" id="GO:0006360">
    <property type="term" value="P:transcription by RNA polymerase I"/>
    <property type="evidence" value="ECO:0007669"/>
    <property type="project" value="TreeGrafter"/>
</dbReference>
<dbReference type="Pfam" id="PF08243">
    <property type="entry name" value="SPT2"/>
    <property type="match status" value="1"/>
</dbReference>
<feature type="compositionally biased region" description="Acidic residues" evidence="5">
    <location>
        <begin position="145"/>
        <end position="155"/>
    </location>
</feature>
<dbReference type="GeneTree" id="ENSGT00940000154133"/>
<evidence type="ECO:0000313" key="7">
    <source>
        <dbReference type="Ensembl" id="ENSECRP00000004671.1"/>
    </source>
</evidence>
<evidence type="ECO:0000256" key="2">
    <source>
        <dbReference type="ARBA" id="ARBA00013786"/>
    </source>
</evidence>
<dbReference type="InterPro" id="IPR054552">
    <property type="entry name" value="SPT2_N"/>
</dbReference>
<dbReference type="GO" id="GO:0042393">
    <property type="term" value="F:histone binding"/>
    <property type="evidence" value="ECO:0007669"/>
    <property type="project" value="TreeGrafter"/>
</dbReference>
<feature type="compositionally biased region" description="Polar residues" evidence="5">
    <location>
        <begin position="419"/>
        <end position="432"/>
    </location>
</feature>
<feature type="region of interest" description="Disordered" evidence="5">
    <location>
        <begin position="304"/>
        <end position="597"/>
    </location>
</feature>
<feature type="compositionally biased region" description="Basic and acidic residues" evidence="5">
    <location>
        <begin position="337"/>
        <end position="348"/>
    </location>
</feature>
<dbReference type="Pfam" id="PF22878">
    <property type="entry name" value="SPT2_N"/>
    <property type="match status" value="1"/>
</dbReference>
<reference evidence="7" key="2">
    <citation type="submission" date="2025-08" db="UniProtKB">
        <authorList>
            <consortium name="Ensembl"/>
        </authorList>
    </citation>
    <scope>IDENTIFICATION</scope>
</reference>
<evidence type="ECO:0000256" key="3">
    <source>
        <dbReference type="ARBA" id="ARBA00023054"/>
    </source>
</evidence>
<dbReference type="GO" id="GO:0005730">
    <property type="term" value="C:nucleolus"/>
    <property type="evidence" value="ECO:0007669"/>
    <property type="project" value="TreeGrafter"/>
</dbReference>
<feature type="compositionally biased region" description="Polar residues" evidence="5">
    <location>
        <begin position="393"/>
        <end position="405"/>
    </location>
</feature>
<protein>
    <recommendedName>
        <fullName evidence="2">Protein SPT2 homolog</fullName>
    </recommendedName>
</protein>
<reference evidence="7" key="1">
    <citation type="submission" date="2021-06" db="EMBL/GenBank/DDBJ databases">
        <authorList>
            <consortium name="Wellcome Sanger Institute Data Sharing"/>
        </authorList>
    </citation>
    <scope>NUCLEOTIDE SEQUENCE [LARGE SCALE GENOMIC DNA]</scope>
</reference>
<dbReference type="SMART" id="SM00784">
    <property type="entry name" value="SPT2"/>
    <property type="match status" value="1"/>
</dbReference>